<accession>A0A5B7E5W6</accession>
<gene>
    <name evidence="2" type="ORF">E2C01_021805</name>
</gene>
<dbReference type="Proteomes" id="UP000324222">
    <property type="component" value="Unassembled WGS sequence"/>
</dbReference>
<feature type="region of interest" description="Disordered" evidence="1">
    <location>
        <begin position="1"/>
        <end position="22"/>
    </location>
</feature>
<keyword evidence="3" id="KW-1185">Reference proteome</keyword>
<evidence type="ECO:0000256" key="1">
    <source>
        <dbReference type="SAM" id="MobiDB-lite"/>
    </source>
</evidence>
<evidence type="ECO:0000313" key="3">
    <source>
        <dbReference type="Proteomes" id="UP000324222"/>
    </source>
</evidence>
<evidence type="ECO:0000313" key="2">
    <source>
        <dbReference type="EMBL" id="MPC28596.1"/>
    </source>
</evidence>
<proteinExistence type="predicted"/>
<sequence>MHSSETHVGEGIRHWQPTRQGTTPTLPCYTTCTETHPRARATTAALTPVGPPLHGSIYAAGPGASAGLSSRCACSTPRHLTEEETSTCLSTVSTFGSPSNPEDVEEDSSEELVEDVSHIASAVTLPKLMWGITIVKTVAIDLTSIDPS</sequence>
<organism evidence="2 3">
    <name type="scientific">Portunus trituberculatus</name>
    <name type="common">Swimming crab</name>
    <name type="synonym">Neptunus trituberculatus</name>
    <dbReference type="NCBI Taxonomy" id="210409"/>
    <lineage>
        <taxon>Eukaryota</taxon>
        <taxon>Metazoa</taxon>
        <taxon>Ecdysozoa</taxon>
        <taxon>Arthropoda</taxon>
        <taxon>Crustacea</taxon>
        <taxon>Multicrustacea</taxon>
        <taxon>Malacostraca</taxon>
        <taxon>Eumalacostraca</taxon>
        <taxon>Eucarida</taxon>
        <taxon>Decapoda</taxon>
        <taxon>Pleocyemata</taxon>
        <taxon>Brachyura</taxon>
        <taxon>Eubrachyura</taxon>
        <taxon>Portunoidea</taxon>
        <taxon>Portunidae</taxon>
        <taxon>Portuninae</taxon>
        <taxon>Portunus</taxon>
    </lineage>
</organism>
<feature type="compositionally biased region" description="Basic and acidic residues" evidence="1">
    <location>
        <begin position="1"/>
        <end position="13"/>
    </location>
</feature>
<dbReference type="AlphaFoldDB" id="A0A5B7E5W6"/>
<comment type="caution">
    <text evidence="2">The sequence shown here is derived from an EMBL/GenBank/DDBJ whole genome shotgun (WGS) entry which is preliminary data.</text>
</comment>
<reference evidence="2 3" key="1">
    <citation type="submission" date="2019-05" db="EMBL/GenBank/DDBJ databases">
        <title>Another draft genome of Portunus trituberculatus and its Hox gene families provides insights of decapod evolution.</title>
        <authorList>
            <person name="Jeong J.-H."/>
            <person name="Song I."/>
            <person name="Kim S."/>
            <person name="Choi T."/>
            <person name="Kim D."/>
            <person name="Ryu S."/>
            <person name="Kim W."/>
        </authorList>
    </citation>
    <scope>NUCLEOTIDE SEQUENCE [LARGE SCALE GENOMIC DNA]</scope>
    <source>
        <tissue evidence="2">Muscle</tissue>
    </source>
</reference>
<protein>
    <submittedName>
        <fullName evidence="2">Uncharacterized protein</fullName>
    </submittedName>
</protein>
<name>A0A5B7E5W6_PORTR</name>
<dbReference type="EMBL" id="VSRR010001939">
    <property type="protein sequence ID" value="MPC28596.1"/>
    <property type="molecule type" value="Genomic_DNA"/>
</dbReference>